<feature type="transmembrane region" description="Helical" evidence="8">
    <location>
        <begin position="108"/>
        <end position="133"/>
    </location>
</feature>
<comment type="subcellular location">
    <subcellularLocation>
        <location evidence="1">Membrane</location>
        <topology evidence="1">Multi-pass membrane protein</topology>
    </subcellularLocation>
</comment>
<evidence type="ECO:0000256" key="3">
    <source>
        <dbReference type="ARBA" id="ARBA00022448"/>
    </source>
</evidence>
<gene>
    <name evidence="11" type="primary">LOC115878727</name>
</gene>
<dbReference type="PANTHER" id="PTHR11730:SF6">
    <property type="entry name" value="AMMONIUM TRANSPORTER"/>
    <property type="match status" value="1"/>
</dbReference>
<accession>A0A6J2XJS8</accession>
<keyword evidence="6 8" id="KW-0472">Membrane</keyword>
<dbReference type="InterPro" id="IPR024041">
    <property type="entry name" value="NH4_transpt_AmtB-like_dom"/>
</dbReference>
<dbReference type="RefSeq" id="XP_030751170.1">
    <property type="nucleotide sequence ID" value="XM_030895310.1"/>
</dbReference>
<feature type="transmembrane region" description="Helical" evidence="8">
    <location>
        <begin position="140"/>
        <end position="161"/>
    </location>
</feature>
<dbReference type="AlphaFoldDB" id="A0A6J2XJS8"/>
<evidence type="ECO:0000259" key="9">
    <source>
        <dbReference type="Pfam" id="PF00909"/>
    </source>
</evidence>
<proteinExistence type="inferred from homology"/>
<evidence type="ECO:0000256" key="8">
    <source>
        <dbReference type="SAM" id="Phobius"/>
    </source>
</evidence>
<feature type="transmembrane region" description="Helical" evidence="8">
    <location>
        <begin position="68"/>
        <end position="88"/>
    </location>
</feature>
<evidence type="ECO:0000256" key="1">
    <source>
        <dbReference type="ARBA" id="ARBA00004141"/>
    </source>
</evidence>
<dbReference type="GO" id="GO:0008519">
    <property type="term" value="F:ammonium channel activity"/>
    <property type="evidence" value="ECO:0007669"/>
    <property type="project" value="InterPro"/>
</dbReference>
<reference evidence="11" key="1">
    <citation type="submission" date="2025-08" db="UniProtKB">
        <authorList>
            <consortium name="RefSeq"/>
        </authorList>
    </citation>
    <scope>IDENTIFICATION</scope>
    <source>
        <tissue evidence="11">Gonads</tissue>
    </source>
</reference>
<dbReference type="PANTHER" id="PTHR11730">
    <property type="entry name" value="AMMONIUM TRANSPORTER"/>
    <property type="match status" value="1"/>
</dbReference>
<dbReference type="GO" id="GO:0097272">
    <property type="term" value="P:ammonium homeostasis"/>
    <property type="evidence" value="ECO:0007669"/>
    <property type="project" value="TreeGrafter"/>
</dbReference>
<keyword evidence="3" id="KW-0813">Transport</keyword>
<dbReference type="SUPFAM" id="SSF111352">
    <property type="entry name" value="Ammonium transporter"/>
    <property type="match status" value="1"/>
</dbReference>
<keyword evidence="4 8" id="KW-0812">Transmembrane</keyword>
<evidence type="ECO:0000313" key="11">
    <source>
        <dbReference type="RefSeq" id="XP_030751170.1"/>
    </source>
</evidence>
<dbReference type="GeneID" id="115878727"/>
<evidence type="ECO:0000313" key="10">
    <source>
        <dbReference type="Proteomes" id="UP000504635"/>
    </source>
</evidence>
<dbReference type="Gene3D" id="1.10.3430.10">
    <property type="entry name" value="Ammonium transporter AmtB like domains"/>
    <property type="match status" value="1"/>
</dbReference>
<evidence type="ECO:0000256" key="5">
    <source>
        <dbReference type="ARBA" id="ARBA00022989"/>
    </source>
</evidence>
<evidence type="ECO:0000256" key="2">
    <source>
        <dbReference type="ARBA" id="ARBA00005887"/>
    </source>
</evidence>
<comment type="similarity">
    <text evidence="2">Belongs to the ammonia transporter channel (TC 1.A.11.2) family.</text>
</comment>
<feature type="domain" description="Ammonium transporter AmtB-like" evidence="9">
    <location>
        <begin position="38"/>
        <end position="209"/>
    </location>
</feature>
<protein>
    <submittedName>
        <fullName evidence="11">Ammonium transporter 3-like isoform X2</fullName>
    </submittedName>
</protein>
<name>A0A6J2XJS8_SITOR</name>
<dbReference type="Proteomes" id="UP000504635">
    <property type="component" value="Unplaced"/>
</dbReference>
<keyword evidence="10" id="KW-1185">Reference proteome</keyword>
<dbReference type="GO" id="GO:0005886">
    <property type="term" value="C:plasma membrane"/>
    <property type="evidence" value="ECO:0007669"/>
    <property type="project" value="TreeGrafter"/>
</dbReference>
<keyword evidence="7" id="KW-0924">Ammonia transport</keyword>
<evidence type="ECO:0000256" key="7">
    <source>
        <dbReference type="ARBA" id="ARBA00023177"/>
    </source>
</evidence>
<organism evidence="10 11">
    <name type="scientific">Sitophilus oryzae</name>
    <name type="common">Rice weevil</name>
    <name type="synonym">Curculio oryzae</name>
    <dbReference type="NCBI Taxonomy" id="7048"/>
    <lineage>
        <taxon>Eukaryota</taxon>
        <taxon>Metazoa</taxon>
        <taxon>Ecdysozoa</taxon>
        <taxon>Arthropoda</taxon>
        <taxon>Hexapoda</taxon>
        <taxon>Insecta</taxon>
        <taxon>Pterygota</taxon>
        <taxon>Neoptera</taxon>
        <taxon>Endopterygota</taxon>
        <taxon>Coleoptera</taxon>
        <taxon>Polyphaga</taxon>
        <taxon>Cucujiformia</taxon>
        <taxon>Curculionidae</taxon>
        <taxon>Dryophthorinae</taxon>
        <taxon>Sitophilus</taxon>
    </lineage>
</organism>
<evidence type="ECO:0000256" key="4">
    <source>
        <dbReference type="ARBA" id="ARBA00022692"/>
    </source>
</evidence>
<feature type="transmembrane region" description="Helical" evidence="8">
    <location>
        <begin position="181"/>
        <end position="202"/>
    </location>
</feature>
<feature type="transmembrane region" description="Helical" evidence="8">
    <location>
        <begin position="36"/>
        <end position="56"/>
    </location>
</feature>
<dbReference type="OrthoDB" id="534912at2759"/>
<sequence>MKHFENNLNNHSANLLGLNSTGSSNETWEGNSITSIRIICVILLRVGFILVQVGSIPVENVYIIIFRNVIEIAVAIFSYGFLGYYLSFGRKTIHGIVNYDGFIGFENANLNLASIGFSACIIGTALTSSMLIARVRQLPLLTLTITLSAIYQPILICWIWSQYGWMKNYTLLEEKVSLKDHGGNLSIHVPTSIVGLLGAIFLGRRIMKVQDIDPFSLGKEFFNFNFKHVNM</sequence>
<evidence type="ECO:0000256" key="6">
    <source>
        <dbReference type="ARBA" id="ARBA00023136"/>
    </source>
</evidence>
<dbReference type="InterPro" id="IPR029020">
    <property type="entry name" value="Ammonium/urea_transptr"/>
</dbReference>
<dbReference type="Pfam" id="PF00909">
    <property type="entry name" value="Ammonium_transp"/>
    <property type="match status" value="1"/>
</dbReference>
<keyword evidence="5 8" id="KW-1133">Transmembrane helix</keyword>